<accession>A0ABU4C3V7</accession>
<reference evidence="2 3" key="1">
    <citation type="submission" date="2023-10" db="EMBL/GenBank/DDBJ databases">
        <title>Development of a sustainable strategy for remediation of hydrocarbon-contaminated territories based on the waste exchange concept.</title>
        <authorList>
            <person name="Krivoruchko A."/>
        </authorList>
    </citation>
    <scope>NUCLEOTIDE SEQUENCE [LARGE SCALE GENOMIC DNA]</scope>
    <source>
        <strain evidence="2 3">IEGM 1203</strain>
    </source>
</reference>
<gene>
    <name evidence="2" type="ORF">R3Q16_31675</name>
</gene>
<dbReference type="InterPro" id="IPR013217">
    <property type="entry name" value="Methyltransf_12"/>
</dbReference>
<dbReference type="Gene3D" id="3.40.50.150">
    <property type="entry name" value="Vaccinia Virus protein VP39"/>
    <property type="match status" value="1"/>
</dbReference>
<evidence type="ECO:0000259" key="1">
    <source>
        <dbReference type="Pfam" id="PF08242"/>
    </source>
</evidence>
<dbReference type="PANTHER" id="PTHR43464">
    <property type="entry name" value="METHYLTRANSFERASE"/>
    <property type="match status" value="1"/>
</dbReference>
<dbReference type="Pfam" id="PF08242">
    <property type="entry name" value="Methyltransf_12"/>
    <property type="match status" value="1"/>
</dbReference>
<keyword evidence="2" id="KW-0489">Methyltransferase</keyword>
<dbReference type="RefSeq" id="WP_317545648.1">
    <property type="nucleotide sequence ID" value="NZ_JAWLKB010000034.1"/>
</dbReference>
<dbReference type="SUPFAM" id="SSF53335">
    <property type="entry name" value="S-adenosyl-L-methionine-dependent methyltransferases"/>
    <property type="match status" value="1"/>
</dbReference>
<sequence length="179" mass="19484">MSVESETAANRSNWDERVAGHLVAYDVEGFVNDPTRLSGVVRDDLTAMAPYLPAGSPAGLDLVHLQCHIGLDTLSWARLGAKVTGVDFSPKSVNAVTDIAHRAGLQAQFVESEIRYAAQRLGEQYDIVYTSIGVLTWLSDLEQWARVVADLLRPGGLFYIRDSHPILNTSTMAGPTENS</sequence>
<protein>
    <submittedName>
        <fullName evidence="2">Class I SAM-dependent methyltransferase</fullName>
        <ecNumber evidence="2">2.1.-.-</ecNumber>
    </submittedName>
</protein>
<keyword evidence="2" id="KW-0808">Transferase</keyword>
<keyword evidence="3" id="KW-1185">Reference proteome</keyword>
<dbReference type="Proteomes" id="UP001185927">
    <property type="component" value="Unassembled WGS sequence"/>
</dbReference>
<comment type="caution">
    <text evidence="2">The sequence shown here is derived from an EMBL/GenBank/DDBJ whole genome shotgun (WGS) entry which is preliminary data.</text>
</comment>
<dbReference type="InterPro" id="IPR029063">
    <property type="entry name" value="SAM-dependent_MTases_sf"/>
</dbReference>
<feature type="domain" description="Methyltransferase type 12" evidence="1">
    <location>
        <begin position="64"/>
        <end position="158"/>
    </location>
</feature>
<name>A0ABU4C3V7_RHOGO</name>
<dbReference type="EC" id="2.1.-.-" evidence="2"/>
<dbReference type="PANTHER" id="PTHR43464:SF82">
    <property type="entry name" value="METHYLTRANSFERASE DOMAIN-CONTAINING PROTEIN"/>
    <property type="match status" value="1"/>
</dbReference>
<proteinExistence type="predicted"/>
<evidence type="ECO:0000313" key="3">
    <source>
        <dbReference type="Proteomes" id="UP001185927"/>
    </source>
</evidence>
<evidence type="ECO:0000313" key="2">
    <source>
        <dbReference type="EMBL" id="MDV6271186.1"/>
    </source>
</evidence>
<dbReference type="EMBL" id="JAWLKB010000034">
    <property type="protein sequence ID" value="MDV6271186.1"/>
    <property type="molecule type" value="Genomic_DNA"/>
</dbReference>
<dbReference type="CDD" id="cd02440">
    <property type="entry name" value="AdoMet_MTases"/>
    <property type="match status" value="1"/>
</dbReference>
<dbReference type="GO" id="GO:0032259">
    <property type="term" value="P:methylation"/>
    <property type="evidence" value="ECO:0007669"/>
    <property type="project" value="UniProtKB-KW"/>
</dbReference>
<dbReference type="GO" id="GO:0008168">
    <property type="term" value="F:methyltransferase activity"/>
    <property type="evidence" value="ECO:0007669"/>
    <property type="project" value="UniProtKB-KW"/>
</dbReference>
<organism evidence="2 3">
    <name type="scientific">Rhodococcus globerulus</name>
    <dbReference type="NCBI Taxonomy" id="33008"/>
    <lineage>
        <taxon>Bacteria</taxon>
        <taxon>Bacillati</taxon>
        <taxon>Actinomycetota</taxon>
        <taxon>Actinomycetes</taxon>
        <taxon>Mycobacteriales</taxon>
        <taxon>Nocardiaceae</taxon>
        <taxon>Rhodococcus</taxon>
    </lineage>
</organism>